<dbReference type="STRING" id="29172.A0A0D8XRW9"/>
<feature type="transmembrane region" description="Helical" evidence="6">
    <location>
        <begin position="249"/>
        <end position="270"/>
    </location>
</feature>
<feature type="transmembrane region" description="Helical" evidence="6">
    <location>
        <begin position="6"/>
        <end position="30"/>
    </location>
</feature>
<dbReference type="Pfam" id="PF04515">
    <property type="entry name" value="Choline_transpo"/>
    <property type="match status" value="1"/>
</dbReference>
<dbReference type="GO" id="GO:0005886">
    <property type="term" value="C:plasma membrane"/>
    <property type="evidence" value="ECO:0007669"/>
    <property type="project" value="UniProtKB-SubCell"/>
</dbReference>
<evidence type="ECO:0000256" key="6">
    <source>
        <dbReference type="RuleBase" id="RU368066"/>
    </source>
</evidence>
<organism evidence="7 8">
    <name type="scientific">Dictyocaulus viviparus</name>
    <name type="common">Bovine lungworm</name>
    <dbReference type="NCBI Taxonomy" id="29172"/>
    <lineage>
        <taxon>Eukaryota</taxon>
        <taxon>Metazoa</taxon>
        <taxon>Ecdysozoa</taxon>
        <taxon>Nematoda</taxon>
        <taxon>Chromadorea</taxon>
        <taxon>Rhabditida</taxon>
        <taxon>Rhabditina</taxon>
        <taxon>Rhabditomorpha</taxon>
        <taxon>Strongyloidea</taxon>
        <taxon>Metastrongylidae</taxon>
        <taxon>Dictyocaulus</taxon>
    </lineage>
</organism>
<gene>
    <name evidence="7" type="ORF">DICVIV_08831</name>
</gene>
<dbReference type="Proteomes" id="UP000053766">
    <property type="component" value="Unassembled WGS sequence"/>
</dbReference>
<keyword evidence="4 6" id="KW-1133">Transmembrane helix</keyword>
<evidence type="ECO:0000256" key="3">
    <source>
        <dbReference type="ARBA" id="ARBA00022692"/>
    </source>
</evidence>
<dbReference type="PANTHER" id="PTHR12385:SF12">
    <property type="entry name" value="CHOLINE TRANSPORTER-LIKE PROTEIN"/>
    <property type="match status" value="1"/>
</dbReference>
<feature type="transmembrane region" description="Helical" evidence="6">
    <location>
        <begin position="214"/>
        <end position="237"/>
    </location>
</feature>
<evidence type="ECO:0000313" key="7">
    <source>
        <dbReference type="EMBL" id="KJH45136.1"/>
    </source>
</evidence>
<comment type="subcellular location">
    <subcellularLocation>
        <location evidence="6">Cell membrane</location>
        <topology evidence="6">Multi-pass membrane protein</topology>
    </subcellularLocation>
    <subcellularLocation>
        <location evidence="1">Membrane</location>
        <topology evidence="1">Multi-pass membrane protein</topology>
    </subcellularLocation>
</comment>
<name>A0A0D8XRW9_DICVI</name>
<comment type="function">
    <text evidence="6">Choline transporter.</text>
</comment>
<evidence type="ECO:0000256" key="5">
    <source>
        <dbReference type="ARBA" id="ARBA00023136"/>
    </source>
</evidence>
<dbReference type="EMBL" id="KN716425">
    <property type="protein sequence ID" value="KJH45136.1"/>
    <property type="molecule type" value="Genomic_DNA"/>
</dbReference>
<evidence type="ECO:0000313" key="8">
    <source>
        <dbReference type="Proteomes" id="UP000053766"/>
    </source>
</evidence>
<dbReference type="GO" id="GO:0022857">
    <property type="term" value="F:transmembrane transporter activity"/>
    <property type="evidence" value="ECO:0007669"/>
    <property type="project" value="UniProtKB-UniRule"/>
</dbReference>
<evidence type="ECO:0000256" key="4">
    <source>
        <dbReference type="ARBA" id="ARBA00022989"/>
    </source>
</evidence>
<reference evidence="8" key="2">
    <citation type="journal article" date="2016" name="Sci. Rep.">
        <title>Dictyocaulus viviparus genome, variome and transcriptome elucidate lungworm biology and support future intervention.</title>
        <authorList>
            <person name="McNulty S.N."/>
            <person name="Strube C."/>
            <person name="Rosa B.A."/>
            <person name="Martin J.C."/>
            <person name="Tyagi R."/>
            <person name="Choi Y.J."/>
            <person name="Wang Q."/>
            <person name="Hallsworth Pepin K."/>
            <person name="Zhang X."/>
            <person name="Ozersky P."/>
            <person name="Wilson R.K."/>
            <person name="Sternberg P.W."/>
            <person name="Gasser R.B."/>
            <person name="Mitreva M."/>
        </authorList>
    </citation>
    <scope>NUCLEOTIDE SEQUENCE [LARGE SCALE GENOMIC DNA]</scope>
    <source>
        <strain evidence="8">HannoverDv2000</strain>
    </source>
</reference>
<feature type="transmembrane region" description="Helical" evidence="6">
    <location>
        <begin position="67"/>
        <end position="94"/>
    </location>
</feature>
<protein>
    <recommendedName>
        <fullName evidence="6">Choline transporter-like protein</fullName>
    </recommendedName>
</protein>
<evidence type="ECO:0000256" key="1">
    <source>
        <dbReference type="ARBA" id="ARBA00004141"/>
    </source>
</evidence>
<sequence length="310" mass="34967">MPSLLLQPFLSALLILLLAIYTISVVLVLFTAGEMVSKRVTISKEDSILVVETNMTQTTKLMMIYQIFGFIWVSEFFMACQRLFIAGAVSMLSVSRRFASVIPRSPVRCSLFNLLRYHLGSAALGAFILVIVRVPRYIIIWSLARMRSVRNVAVKKILGIFVCTLACMERCLQYINYNVFTVISYSGFSFCPAAKVAVNHLLDNAVDIATANTVCDMMLFLTKCLIGGITAFCAYIWMAEILPSLSHPWLPLLIMFVCAYQIANCFLSLYGMIIDTIMLCCTEEMVLLQDNTELAQQLKVTFSQYFFRLN</sequence>
<reference evidence="7 8" key="1">
    <citation type="submission" date="2013-11" db="EMBL/GenBank/DDBJ databases">
        <title>Draft genome of the bovine lungworm Dictyocaulus viviparus.</title>
        <authorList>
            <person name="Mitreva M."/>
        </authorList>
    </citation>
    <scope>NUCLEOTIDE SEQUENCE [LARGE SCALE GENOMIC DNA]</scope>
    <source>
        <strain evidence="7 8">HannoverDv2000</strain>
    </source>
</reference>
<comment type="caution">
    <text evidence="6">Lacks conserved residue(s) required for the propagation of feature annotation.</text>
</comment>
<keyword evidence="3 6" id="KW-0812">Transmembrane</keyword>
<dbReference type="PANTHER" id="PTHR12385">
    <property type="entry name" value="CHOLINE TRANSPORTER-LIKE (SLC FAMILY 44)"/>
    <property type="match status" value="1"/>
</dbReference>
<keyword evidence="5 6" id="KW-0472">Membrane</keyword>
<keyword evidence="8" id="KW-1185">Reference proteome</keyword>
<dbReference type="InterPro" id="IPR007603">
    <property type="entry name" value="Choline_transptr-like"/>
</dbReference>
<proteinExistence type="inferred from homology"/>
<accession>A0A0D8XRW9</accession>
<comment type="similarity">
    <text evidence="2 6">Belongs to the CTL (choline transporter-like) family.</text>
</comment>
<evidence type="ECO:0000256" key="2">
    <source>
        <dbReference type="ARBA" id="ARBA00007168"/>
    </source>
</evidence>
<dbReference type="AlphaFoldDB" id="A0A0D8XRW9"/>
<dbReference type="OrthoDB" id="420519at2759"/>